<comment type="caution">
    <text evidence="1">The sequence shown here is derived from an EMBL/GenBank/DDBJ whole genome shotgun (WGS) entry which is preliminary data.</text>
</comment>
<reference evidence="1 2" key="1">
    <citation type="submission" date="2018-10" db="EMBL/GenBank/DDBJ databases">
        <title>Genomic Encyclopedia of Archaeal and Bacterial Type Strains, Phase II (KMG-II): from individual species to whole genera.</title>
        <authorList>
            <person name="Goeker M."/>
        </authorList>
    </citation>
    <scope>NUCLEOTIDE SEQUENCE [LARGE SCALE GENOMIC DNA]</scope>
    <source>
        <strain evidence="1 2">DSM 235</strain>
    </source>
</reference>
<evidence type="ECO:0000313" key="1">
    <source>
        <dbReference type="EMBL" id="RKT46972.1"/>
    </source>
</evidence>
<dbReference type="Proteomes" id="UP000274556">
    <property type="component" value="Unassembled WGS sequence"/>
</dbReference>
<keyword evidence="2" id="KW-1185">Reference proteome</keyword>
<proteinExistence type="predicted"/>
<dbReference type="EMBL" id="RBXL01000001">
    <property type="protein sequence ID" value="RKT46972.1"/>
    <property type="molecule type" value="Genomic_DNA"/>
</dbReference>
<name>A0A495VCA4_9GAMM</name>
<dbReference type="AlphaFoldDB" id="A0A495VCA4"/>
<protein>
    <submittedName>
        <fullName evidence="1">Uncharacterized protein</fullName>
    </submittedName>
</protein>
<evidence type="ECO:0000313" key="2">
    <source>
        <dbReference type="Proteomes" id="UP000274556"/>
    </source>
</evidence>
<organism evidence="1 2">
    <name type="scientific">Thiocapsa rosea</name>
    <dbReference type="NCBI Taxonomy" id="69360"/>
    <lineage>
        <taxon>Bacteria</taxon>
        <taxon>Pseudomonadati</taxon>
        <taxon>Pseudomonadota</taxon>
        <taxon>Gammaproteobacteria</taxon>
        <taxon>Chromatiales</taxon>
        <taxon>Chromatiaceae</taxon>
        <taxon>Thiocapsa</taxon>
    </lineage>
</organism>
<accession>A0A495VCA4</accession>
<gene>
    <name evidence="1" type="ORF">BDD21_4518</name>
</gene>
<sequence length="79" mass="9310">MIRFGLAAVNLRKFTIRQLAALRHEARIPHLNRARCRMRHVLHWLGRAGSKDCRSWREIEDISRVKRNVNMTHLALDAV</sequence>